<dbReference type="OrthoDB" id="5384830at2"/>
<accession>A0A540WKS2</accession>
<keyword evidence="3" id="KW-1185">Reference proteome</keyword>
<dbReference type="Proteomes" id="UP000315369">
    <property type="component" value="Unassembled WGS sequence"/>
</dbReference>
<gene>
    <name evidence="2" type="ORF">FJV41_43670</name>
</gene>
<name>A0A540WKS2_9BACT</name>
<evidence type="ECO:0000313" key="2">
    <source>
        <dbReference type="EMBL" id="TQF09630.1"/>
    </source>
</evidence>
<protein>
    <submittedName>
        <fullName evidence="2">Uncharacterized protein</fullName>
    </submittedName>
</protein>
<proteinExistence type="predicted"/>
<dbReference type="AlphaFoldDB" id="A0A540WKS2"/>
<sequence length="276" mass="31266">MVGGPSSVSDFFGHLLGLLRVEALSPRHHAVFAAARTRRPAFARHATLESVLVTLADAREETYPEREALTRALVAEMQASSSPAWTAGLAAAYAPMLRRLRRRLLGSAVPREDLDQLVLATFLSVARAFPLSRWGDWTAVRLRQQTAREVFRHLRKERAEQHETYTQAQLAEWLPDTRHATPVESPRRPSVRRSFVKRDAVLVHLARGTLPHSDVEVLMATVVRREKLRTYVSRLVEGDAAEAERTYQRLKRQRTRLMQRLRTQVVDAVAQPSNGC</sequence>
<evidence type="ECO:0000313" key="3">
    <source>
        <dbReference type="Proteomes" id="UP000315369"/>
    </source>
</evidence>
<organism evidence="2 3">
    <name type="scientific">Myxococcus llanfairpwllgwyngyllgogerychwyrndrobwllllantysiliogogogochensis</name>
    <dbReference type="NCBI Taxonomy" id="2590453"/>
    <lineage>
        <taxon>Bacteria</taxon>
        <taxon>Pseudomonadati</taxon>
        <taxon>Myxococcota</taxon>
        <taxon>Myxococcia</taxon>
        <taxon>Myxococcales</taxon>
        <taxon>Cystobacterineae</taxon>
        <taxon>Myxococcaceae</taxon>
        <taxon>Myxococcus</taxon>
    </lineage>
</organism>
<dbReference type="EMBL" id="VIFM01000325">
    <property type="protein sequence ID" value="TQF09630.1"/>
    <property type="molecule type" value="Genomic_DNA"/>
</dbReference>
<feature type="coiled-coil region" evidence="1">
    <location>
        <begin position="233"/>
        <end position="260"/>
    </location>
</feature>
<keyword evidence="1" id="KW-0175">Coiled coil</keyword>
<evidence type="ECO:0000256" key="1">
    <source>
        <dbReference type="SAM" id="Coils"/>
    </source>
</evidence>
<dbReference type="RefSeq" id="WP_141648559.1">
    <property type="nucleotide sequence ID" value="NZ_VIFM01000325.1"/>
</dbReference>
<reference evidence="2 3" key="1">
    <citation type="submission" date="2019-06" db="EMBL/GenBank/DDBJ databases">
        <authorList>
            <person name="Livingstone P."/>
            <person name="Whitworth D."/>
        </authorList>
    </citation>
    <scope>NUCLEOTIDE SEQUENCE [LARGE SCALE GENOMIC DNA]</scope>
    <source>
        <strain evidence="2 3">AM401</strain>
    </source>
</reference>
<comment type="caution">
    <text evidence="2">The sequence shown here is derived from an EMBL/GenBank/DDBJ whole genome shotgun (WGS) entry which is preliminary data.</text>
</comment>